<evidence type="ECO:0000256" key="1">
    <source>
        <dbReference type="ARBA" id="ARBA00023121"/>
    </source>
</evidence>
<dbReference type="PANTHER" id="PTHR33434">
    <property type="entry name" value="DEGV DOMAIN-CONTAINING PROTEIN DR_1986-RELATED"/>
    <property type="match status" value="1"/>
</dbReference>
<reference evidence="2" key="1">
    <citation type="journal article" date="2014" name="Front. Microbiol.">
        <title>High frequency of phylogenetically diverse reductive dehalogenase-homologous genes in deep subseafloor sedimentary metagenomes.</title>
        <authorList>
            <person name="Kawai M."/>
            <person name="Futagami T."/>
            <person name="Toyoda A."/>
            <person name="Takaki Y."/>
            <person name="Nishi S."/>
            <person name="Hori S."/>
            <person name="Arai W."/>
            <person name="Tsubouchi T."/>
            <person name="Morono Y."/>
            <person name="Uchiyama I."/>
            <person name="Ito T."/>
            <person name="Fujiyama A."/>
            <person name="Inagaki F."/>
            <person name="Takami H."/>
        </authorList>
    </citation>
    <scope>NUCLEOTIDE SEQUENCE</scope>
    <source>
        <strain evidence="2">Expedition CK06-06</strain>
    </source>
</reference>
<evidence type="ECO:0008006" key="3">
    <source>
        <dbReference type="Google" id="ProtNLM"/>
    </source>
</evidence>
<dbReference type="EMBL" id="BARU01007927">
    <property type="protein sequence ID" value="GAH34371.1"/>
    <property type="molecule type" value="Genomic_DNA"/>
</dbReference>
<dbReference type="SUPFAM" id="SSF82549">
    <property type="entry name" value="DAK1/DegV-like"/>
    <property type="match status" value="1"/>
</dbReference>
<comment type="caution">
    <text evidence="2">The sequence shown here is derived from an EMBL/GenBank/DDBJ whole genome shotgun (WGS) entry which is preliminary data.</text>
</comment>
<dbReference type="PROSITE" id="PS51482">
    <property type="entry name" value="DEGV"/>
    <property type="match status" value="1"/>
</dbReference>
<dbReference type="Gene3D" id="3.30.1180.10">
    <property type="match status" value="1"/>
</dbReference>
<accession>X1ELY9</accession>
<keyword evidence="1" id="KW-0446">Lipid-binding</keyword>
<organism evidence="2">
    <name type="scientific">marine sediment metagenome</name>
    <dbReference type="NCBI Taxonomy" id="412755"/>
    <lineage>
        <taxon>unclassified sequences</taxon>
        <taxon>metagenomes</taxon>
        <taxon>ecological metagenomes</taxon>
    </lineage>
</organism>
<dbReference type="Gene3D" id="3.40.50.10170">
    <property type="match status" value="1"/>
</dbReference>
<dbReference type="PANTHER" id="PTHR33434:SF2">
    <property type="entry name" value="FATTY ACID-BINDING PROTEIN TM_1468"/>
    <property type="match status" value="1"/>
</dbReference>
<dbReference type="Pfam" id="PF02645">
    <property type="entry name" value="DegV"/>
    <property type="match status" value="1"/>
</dbReference>
<dbReference type="InterPro" id="IPR043168">
    <property type="entry name" value="DegV_C"/>
</dbReference>
<dbReference type="InterPro" id="IPR050270">
    <property type="entry name" value="DegV_domain_contain"/>
</dbReference>
<dbReference type="InterPro" id="IPR003797">
    <property type="entry name" value="DegV"/>
</dbReference>
<protein>
    <recommendedName>
        <fullName evidence="3">DegV family protein</fullName>
    </recommendedName>
</protein>
<name>X1ELY9_9ZZZZ</name>
<proteinExistence type="predicted"/>
<gene>
    <name evidence="2" type="ORF">S03H2_15580</name>
</gene>
<dbReference type="GO" id="GO:0008289">
    <property type="term" value="F:lipid binding"/>
    <property type="evidence" value="ECO:0007669"/>
    <property type="project" value="UniProtKB-KW"/>
</dbReference>
<evidence type="ECO:0000313" key="2">
    <source>
        <dbReference type="EMBL" id="GAH34371.1"/>
    </source>
</evidence>
<sequence length="273" mass="29361">MTHKVKIVTDSSAYLLPETITRYDIRVVPLKVAFGTEVYNEGVDITNEEFYQKLAKASVLPTTSQPLASDFIQAYAEPAQQGHPIFSIHISGKLSGTINSALAARDAFPRAQIEVVDWLSMGMALLVIAAARAAEEGQGLSQIKASIKRLTACVSIFAILDTLKCLWKGGRIGGARALVGSLLSIKPIVALENAEVKPLAKVRSRAKGVDYMLKLMEKRVGMSASIHGAVIHSRALEEALALEKEVQARFNCVELALIELGPVFGTHTGPGVL</sequence>
<dbReference type="NCBIfam" id="TIGR00762">
    <property type="entry name" value="DegV"/>
    <property type="match status" value="1"/>
</dbReference>
<dbReference type="AlphaFoldDB" id="X1ELY9"/>
<feature type="non-terminal residue" evidence="2">
    <location>
        <position position="273"/>
    </location>
</feature>